<feature type="compositionally biased region" description="Low complexity" evidence="1">
    <location>
        <begin position="481"/>
        <end position="493"/>
    </location>
</feature>
<feature type="region of interest" description="Disordered" evidence="1">
    <location>
        <begin position="1"/>
        <end position="49"/>
    </location>
</feature>
<feature type="region of interest" description="Disordered" evidence="1">
    <location>
        <begin position="158"/>
        <end position="801"/>
    </location>
</feature>
<feature type="compositionally biased region" description="Polar residues" evidence="1">
    <location>
        <begin position="380"/>
        <end position="392"/>
    </location>
</feature>
<protein>
    <submittedName>
        <fullName evidence="2">Uncharacterized protein</fullName>
    </submittedName>
</protein>
<reference evidence="2 3" key="1">
    <citation type="submission" date="2024-05" db="EMBL/GenBank/DDBJ databases">
        <title>A draft genome resource for the thread blight pathogen Marasmius tenuissimus strain MS-2.</title>
        <authorList>
            <person name="Yulfo-Soto G.E."/>
            <person name="Baruah I.K."/>
            <person name="Amoako-Attah I."/>
            <person name="Bukari Y."/>
            <person name="Meinhardt L.W."/>
            <person name="Bailey B.A."/>
            <person name="Cohen S.P."/>
        </authorList>
    </citation>
    <scope>NUCLEOTIDE SEQUENCE [LARGE SCALE GENOMIC DNA]</scope>
    <source>
        <strain evidence="2 3">MS-2</strain>
    </source>
</reference>
<feature type="compositionally biased region" description="Acidic residues" evidence="1">
    <location>
        <begin position="688"/>
        <end position="698"/>
    </location>
</feature>
<feature type="compositionally biased region" description="Polar residues" evidence="1">
    <location>
        <begin position="538"/>
        <end position="547"/>
    </location>
</feature>
<name>A0ABR2ZFR6_9AGAR</name>
<feature type="compositionally biased region" description="Basic and acidic residues" evidence="1">
    <location>
        <begin position="304"/>
        <end position="314"/>
    </location>
</feature>
<comment type="caution">
    <text evidence="2">The sequence shown here is derived from an EMBL/GenBank/DDBJ whole genome shotgun (WGS) entry which is preliminary data.</text>
</comment>
<dbReference type="EMBL" id="JBBXMP010000215">
    <property type="protein sequence ID" value="KAL0059613.1"/>
    <property type="molecule type" value="Genomic_DNA"/>
</dbReference>
<keyword evidence="3" id="KW-1185">Reference proteome</keyword>
<evidence type="ECO:0000313" key="2">
    <source>
        <dbReference type="EMBL" id="KAL0059613.1"/>
    </source>
</evidence>
<evidence type="ECO:0000256" key="1">
    <source>
        <dbReference type="SAM" id="MobiDB-lite"/>
    </source>
</evidence>
<feature type="compositionally biased region" description="Polar residues" evidence="1">
    <location>
        <begin position="650"/>
        <end position="661"/>
    </location>
</feature>
<feature type="compositionally biased region" description="Polar residues" evidence="1">
    <location>
        <begin position="204"/>
        <end position="217"/>
    </location>
</feature>
<feature type="compositionally biased region" description="Low complexity" evidence="1">
    <location>
        <begin position="182"/>
        <end position="199"/>
    </location>
</feature>
<dbReference type="Proteomes" id="UP001437256">
    <property type="component" value="Unassembled WGS sequence"/>
</dbReference>
<feature type="compositionally biased region" description="Low complexity" evidence="1">
    <location>
        <begin position="165"/>
        <end position="174"/>
    </location>
</feature>
<proteinExistence type="predicted"/>
<feature type="compositionally biased region" description="Low complexity" evidence="1">
    <location>
        <begin position="611"/>
        <end position="635"/>
    </location>
</feature>
<gene>
    <name evidence="2" type="ORF">AAF712_013625</name>
</gene>
<feature type="compositionally biased region" description="Low complexity" evidence="1">
    <location>
        <begin position="524"/>
        <end position="537"/>
    </location>
</feature>
<feature type="compositionally biased region" description="Low complexity" evidence="1">
    <location>
        <begin position="589"/>
        <end position="600"/>
    </location>
</feature>
<evidence type="ECO:0000313" key="3">
    <source>
        <dbReference type="Proteomes" id="UP001437256"/>
    </source>
</evidence>
<sequence>MGPSLPTPTPSSSSSSSSQKKARPRPGFTQLEGSDIFWQSRSFKPHDDKTASTSMVSYTEFRALRSPPLDTLGSPGEVYIGETEARLFARYDSGWYEWTSTRYDEGAEEVVVHPVYGGCVLWIEKEVVGWVKRRWLLGKGKVRMLKTPQGLVQGVINAKKKPGKSQSQSQSQSQTQMAPSTFSQPSASFPSISQPSSPAVSRIRPQTQTSLNLSQALPISVPKPFSNSSSFTIKPPRPLTKAQQVRQHQDGEAGIDADATKAENEILTKENRELKKKVKELEVEVRELKEDLAAQRKKRRKRKREEDTTPREQDEPMSMSIPSPPPSVHPDADQSTCSSRLPTPVSVLPVQRHRSTARKRVEPGPTPSRLPTPIQEAPVLSTQQPPGQSPTVSGPALPKRKRVDPTPPAPSSSTTNTEAPRLKEVFAILKRKATVPPVSTSPPKRKRVDPPTATGDVTGPPLDRLGEEEEEEQAPVPKTKQGSARQQAQGASSKPTRVLSSSSTTPAPALDRLFTPPLKTKVPSSAAAVAVNSSFNAKQQVPSSTTAPKGPPLDRLFTPTPEPEPAPVDEVQEKPKQSLVRSGVMTMKATPTPRPAAAAAGKSKREPPAGRVSSSSSLNRAVSSSSLSKGMVKPASVPPPPPPSKVKQEISGSASLSTSNDKGVIDLTFLESDEEEPPRKREVIVLSDSDDDDGEVQEVQEVPRVSVKSEEGEGTPLDYGTGTSRDRSRSEEEEEEVGMDVDVRSGEMDVDLPDTNTNEDEDEAMQPELSTNPPEPPDPETHNPLPNPSPHTIIKPDTPSSWDLHHIPPAHLHTSYLTIFYHPGKKNRLYCRKCADGHPLNRVLWKKFDRGESVWGMLRHVEREHGEWYGRVCEMPEEEVGRVVEGLRGGG</sequence>
<organism evidence="2 3">
    <name type="scientific">Marasmius tenuissimus</name>
    <dbReference type="NCBI Taxonomy" id="585030"/>
    <lineage>
        <taxon>Eukaryota</taxon>
        <taxon>Fungi</taxon>
        <taxon>Dikarya</taxon>
        <taxon>Basidiomycota</taxon>
        <taxon>Agaricomycotina</taxon>
        <taxon>Agaricomycetes</taxon>
        <taxon>Agaricomycetidae</taxon>
        <taxon>Agaricales</taxon>
        <taxon>Marasmiineae</taxon>
        <taxon>Marasmiaceae</taxon>
        <taxon>Marasmius</taxon>
    </lineage>
</organism>
<accession>A0ABR2ZFR6</accession>
<feature type="compositionally biased region" description="Basic and acidic residues" evidence="1">
    <location>
        <begin position="258"/>
        <end position="294"/>
    </location>
</feature>
<feature type="compositionally biased region" description="Acidic residues" evidence="1">
    <location>
        <begin position="748"/>
        <end position="765"/>
    </location>
</feature>
<feature type="compositionally biased region" description="Polar residues" evidence="1">
    <location>
        <begin position="494"/>
        <end position="506"/>
    </location>
</feature>